<reference evidence="3" key="2">
    <citation type="journal article" date="2023" name="IMA Fungus">
        <title>Comparative genomic study of the Penicillium genus elucidates a diverse pangenome and 15 lateral gene transfer events.</title>
        <authorList>
            <person name="Petersen C."/>
            <person name="Sorensen T."/>
            <person name="Nielsen M.R."/>
            <person name="Sondergaard T.E."/>
            <person name="Sorensen J.L."/>
            <person name="Fitzpatrick D.A."/>
            <person name="Frisvad J.C."/>
            <person name="Nielsen K.L."/>
        </authorList>
    </citation>
    <scope>NUCLEOTIDE SEQUENCE</scope>
    <source>
        <strain evidence="3">IBT 16849</strain>
    </source>
</reference>
<keyword evidence="4" id="KW-1185">Reference proteome</keyword>
<dbReference type="Proteomes" id="UP001150879">
    <property type="component" value="Unassembled WGS sequence"/>
</dbReference>
<evidence type="ECO:0000256" key="2">
    <source>
        <dbReference type="PIRSR" id="PIRSR602678-1"/>
    </source>
</evidence>
<accession>A0A9W9MRG4</accession>
<comment type="caution">
    <text evidence="3">The sequence shown here is derived from an EMBL/GenBank/DDBJ whole genome shotgun (WGS) entry which is preliminary data.</text>
</comment>
<dbReference type="AlphaFoldDB" id="A0A9W9MRG4"/>
<feature type="binding site" evidence="2">
    <location>
        <position position="137"/>
    </location>
    <ligand>
        <name>a divalent metal cation</name>
        <dbReference type="ChEBI" id="CHEBI:60240"/>
        <label>1</label>
    </ligand>
</feature>
<protein>
    <submittedName>
        <fullName evidence="3">NGG1p interacting factor 3 NIF3</fullName>
    </submittedName>
</protein>
<evidence type="ECO:0000256" key="1">
    <source>
        <dbReference type="ARBA" id="ARBA00006964"/>
    </source>
</evidence>
<dbReference type="FunFam" id="3.40.1390.30:FF:000008">
    <property type="entry name" value="NGG1 interacting factor Nif3"/>
    <property type="match status" value="1"/>
</dbReference>
<name>A0A9W9MRG4_9EURO</name>
<dbReference type="FunFam" id="3.40.1390.30:FF:000001">
    <property type="entry name" value="GTP cyclohydrolase 1 type 2"/>
    <property type="match status" value="1"/>
</dbReference>
<dbReference type="OrthoDB" id="3345469at2759"/>
<dbReference type="SUPFAM" id="SSF102705">
    <property type="entry name" value="NIF3 (NGG1p interacting factor 3)-like"/>
    <property type="match status" value="1"/>
</dbReference>
<feature type="binding site" evidence="2">
    <location>
        <position position="317"/>
    </location>
    <ligand>
        <name>a divalent metal cation</name>
        <dbReference type="ChEBI" id="CHEBI:60240"/>
        <label>1</label>
    </ligand>
</feature>
<gene>
    <name evidence="3" type="ORF">N7472_002557</name>
</gene>
<proteinExistence type="inferred from homology"/>
<keyword evidence="2" id="KW-0479">Metal-binding</keyword>
<organism evidence="3 4">
    <name type="scientific">Penicillium cf. griseofulvum</name>
    <dbReference type="NCBI Taxonomy" id="2972120"/>
    <lineage>
        <taxon>Eukaryota</taxon>
        <taxon>Fungi</taxon>
        <taxon>Dikarya</taxon>
        <taxon>Ascomycota</taxon>
        <taxon>Pezizomycotina</taxon>
        <taxon>Eurotiomycetes</taxon>
        <taxon>Eurotiomycetidae</taxon>
        <taxon>Eurotiales</taxon>
        <taxon>Aspergillaceae</taxon>
        <taxon>Penicillium</taxon>
    </lineage>
</organism>
<dbReference type="EMBL" id="JAPQKP010000002">
    <property type="protein sequence ID" value="KAJ5206109.1"/>
    <property type="molecule type" value="Genomic_DNA"/>
</dbReference>
<dbReference type="Pfam" id="PF01784">
    <property type="entry name" value="DUF34_NIF3"/>
    <property type="match status" value="1"/>
</dbReference>
<evidence type="ECO:0000313" key="3">
    <source>
        <dbReference type="EMBL" id="KAJ5206109.1"/>
    </source>
</evidence>
<sequence length="396" mass="42807">MNFLRAATRRYSAMPMPVKHSECSPFTRCVVSAMRKLYPEALADKSFDNTGLLLEAPFDQTPFDKSRILNNSVLLTIDLTTAVADEAIKERHSVIVAYHPIIFRGLKSLTFADSQQRTLLRLAQHGISVYSPHTAVDTVPGGMADWLCDVVTGNFKPVKQTPKAITEHCNSSMYSAPTYPESPIPAVQAPSSQEPAHARSTIHPSPPASIPEGFESAGAGRLVTFAKEQPLTTLIDNIARGIGLPGGIPIAIPQGMSVDAISIRTVGMCPGSGSGVLLKGDGELPDLLLTGEMSHHEALAATERGSVVISLSHTNSERGYLRSVMQPKLQDEVTEQWSKAFVDSLEAIDHVKKFGGLAPSVTALRTHDLYKEQGVARVSVSEADRDPYGIMIWRGN</sequence>
<dbReference type="PANTHER" id="PTHR13799:SF13">
    <property type="entry name" value="NIF3-LIKE PROTEIN 1"/>
    <property type="match status" value="1"/>
</dbReference>
<feature type="binding site" evidence="2">
    <location>
        <position position="99"/>
    </location>
    <ligand>
        <name>a divalent metal cation</name>
        <dbReference type="ChEBI" id="CHEBI:60240"/>
        <label>1</label>
    </ligand>
</feature>
<evidence type="ECO:0000313" key="4">
    <source>
        <dbReference type="Proteomes" id="UP001150879"/>
    </source>
</evidence>
<feature type="binding site" evidence="2">
    <location>
        <position position="313"/>
    </location>
    <ligand>
        <name>a divalent metal cation</name>
        <dbReference type="ChEBI" id="CHEBI:60240"/>
        <label>1</label>
    </ligand>
</feature>
<dbReference type="GO" id="GO:0005739">
    <property type="term" value="C:mitochondrion"/>
    <property type="evidence" value="ECO:0007669"/>
    <property type="project" value="TreeGrafter"/>
</dbReference>
<dbReference type="Gene3D" id="3.40.1390.30">
    <property type="entry name" value="NIF3 (NGG1p interacting factor 3)-like"/>
    <property type="match status" value="2"/>
</dbReference>
<comment type="similarity">
    <text evidence="1">Belongs to the GTP cyclohydrolase I type 2/NIF3 family.</text>
</comment>
<dbReference type="InterPro" id="IPR002678">
    <property type="entry name" value="DUF34/NIF3"/>
</dbReference>
<dbReference type="PANTHER" id="PTHR13799">
    <property type="entry name" value="NGG1 INTERACTING FACTOR 3"/>
    <property type="match status" value="1"/>
</dbReference>
<dbReference type="NCBIfam" id="TIGR00486">
    <property type="entry name" value="YbgI_SA1388"/>
    <property type="match status" value="1"/>
</dbReference>
<dbReference type="InterPro" id="IPR036069">
    <property type="entry name" value="DUF34/NIF3_sf"/>
</dbReference>
<dbReference type="GO" id="GO:0046872">
    <property type="term" value="F:metal ion binding"/>
    <property type="evidence" value="ECO:0007669"/>
    <property type="project" value="UniProtKB-KW"/>
</dbReference>
<reference evidence="3" key="1">
    <citation type="submission" date="2022-11" db="EMBL/GenBank/DDBJ databases">
        <authorList>
            <person name="Petersen C."/>
        </authorList>
    </citation>
    <scope>NUCLEOTIDE SEQUENCE</scope>
    <source>
        <strain evidence="3">IBT 16849</strain>
    </source>
</reference>